<dbReference type="Proteomes" id="UP000289437">
    <property type="component" value="Unassembled WGS sequence"/>
</dbReference>
<accession>A0A4Q0SWY2</accession>
<dbReference type="GO" id="GO:0008168">
    <property type="term" value="F:methyltransferase activity"/>
    <property type="evidence" value="ECO:0007669"/>
    <property type="project" value="UniProtKB-KW"/>
</dbReference>
<reference evidence="1 2" key="1">
    <citation type="submission" date="2018-11" db="EMBL/GenBank/DDBJ databases">
        <authorList>
            <person name="Mardanov A.V."/>
            <person name="Ravin N.V."/>
            <person name="Dedysh S.N."/>
        </authorList>
    </citation>
    <scope>NUCLEOTIDE SEQUENCE [LARGE SCALE GENOMIC DNA]</scope>
    <source>
        <strain evidence="1 2">AF10</strain>
    </source>
</reference>
<evidence type="ECO:0000313" key="2">
    <source>
        <dbReference type="Proteomes" id="UP000289437"/>
    </source>
</evidence>
<dbReference type="OrthoDB" id="9774673at2"/>
<comment type="caution">
    <text evidence="1">The sequence shown here is derived from an EMBL/GenBank/DDBJ whole genome shotgun (WGS) entry which is preliminary data.</text>
</comment>
<name>A0A4Q0SWY2_9BACT</name>
<dbReference type="PROSITE" id="PS00018">
    <property type="entry name" value="EF_HAND_1"/>
    <property type="match status" value="1"/>
</dbReference>
<proteinExistence type="predicted"/>
<protein>
    <submittedName>
        <fullName evidence="1">Modification methylase EcoRI</fullName>
    </submittedName>
</protein>
<sequence>MAEKIKNRSLSKARDAKQDEFYTQLGDISNELKHYRSQLRGKTILCNCDDPFESNFFKYFALNFNELGLKKLIVTSYTKSSIVGAHLPLFDIEGLKPEGREPYAIEINQVPDQNGDGAIDLSDVEYLLKNDANTSRPLKGDAAYGGGDFRSAECIKLMKKADIIITNPPFSLFREFLAQLILLDKKFLIVGSQNAISYAEVFKLIQGNRLWLGNKSGDMAFQVPDHYEARETRYWVDGDGKKWRSLGNACWFTNLDLAKRHEEMALFKKYSSEAYPTYVNYDAIEVGKVSDIPEDYEGAMGVPITFLAKYNPDQFEIIGASHALGSPMHQFAKRNTYTKRGGGSFYLPNGDGTYRCLFDRIVIRKKAAR</sequence>
<keyword evidence="1" id="KW-0808">Transferase</keyword>
<dbReference type="PROSITE" id="PS00092">
    <property type="entry name" value="N6_MTASE"/>
    <property type="match status" value="1"/>
</dbReference>
<gene>
    <name evidence="1" type="ORF">GRAN_4918</name>
</gene>
<evidence type="ECO:0000313" key="1">
    <source>
        <dbReference type="EMBL" id="RXH53949.1"/>
    </source>
</evidence>
<dbReference type="Pfam" id="PF13651">
    <property type="entry name" value="EcoRI_methylase"/>
    <property type="match status" value="1"/>
</dbReference>
<dbReference type="InterPro" id="IPR025247">
    <property type="entry name" value="EcoRI-like_methylase"/>
</dbReference>
<organism evidence="1 2">
    <name type="scientific">Granulicella sibirica</name>
    <dbReference type="NCBI Taxonomy" id="2479048"/>
    <lineage>
        <taxon>Bacteria</taxon>
        <taxon>Pseudomonadati</taxon>
        <taxon>Acidobacteriota</taxon>
        <taxon>Terriglobia</taxon>
        <taxon>Terriglobales</taxon>
        <taxon>Acidobacteriaceae</taxon>
        <taxon>Granulicella</taxon>
    </lineage>
</organism>
<dbReference type="InterPro" id="IPR002052">
    <property type="entry name" value="DNA_methylase_N6_adenine_CS"/>
</dbReference>
<reference evidence="2" key="2">
    <citation type="submission" date="2019-02" db="EMBL/GenBank/DDBJ databases">
        <title>Granulicella sibirica sp. nov., a psychrotolerant acidobacterium isolated from an organic soil layer in forested tundra, West Siberia.</title>
        <authorList>
            <person name="Oshkin I.Y."/>
            <person name="Kulichevskaya I.S."/>
            <person name="Rijpstra W.I.C."/>
            <person name="Sinninghe Damste J.S."/>
            <person name="Rakitin A.L."/>
            <person name="Ravin N.V."/>
            <person name="Dedysh S.N."/>
        </authorList>
    </citation>
    <scope>NUCLEOTIDE SEQUENCE [LARGE SCALE GENOMIC DNA]</scope>
    <source>
        <strain evidence="2">AF10</strain>
    </source>
</reference>
<keyword evidence="2" id="KW-1185">Reference proteome</keyword>
<keyword evidence="1" id="KW-0489">Methyltransferase</keyword>
<dbReference type="RefSeq" id="WP_128915507.1">
    <property type="nucleotide sequence ID" value="NZ_RDSM01000006.1"/>
</dbReference>
<dbReference type="EMBL" id="RDSM01000006">
    <property type="protein sequence ID" value="RXH53949.1"/>
    <property type="molecule type" value="Genomic_DNA"/>
</dbReference>
<dbReference type="GO" id="GO:0003676">
    <property type="term" value="F:nucleic acid binding"/>
    <property type="evidence" value="ECO:0007669"/>
    <property type="project" value="InterPro"/>
</dbReference>
<dbReference type="InterPro" id="IPR018247">
    <property type="entry name" value="EF_Hand_1_Ca_BS"/>
</dbReference>
<dbReference type="AlphaFoldDB" id="A0A4Q0SWY2"/>
<dbReference type="GO" id="GO:0032259">
    <property type="term" value="P:methylation"/>
    <property type="evidence" value="ECO:0007669"/>
    <property type="project" value="UniProtKB-KW"/>
</dbReference>